<name>A0A2W7CV64_9HYPH</name>
<dbReference type="InterPro" id="IPR009267">
    <property type="entry name" value="NTP_transf_6"/>
</dbReference>
<dbReference type="RefSeq" id="WP_111545034.1">
    <property type="nucleotide sequence ID" value="NZ_JBHLYT010000013.1"/>
</dbReference>
<dbReference type="AlphaFoldDB" id="A0A2W7CV64"/>
<keyword evidence="2" id="KW-1185">Reference proteome</keyword>
<dbReference type="Proteomes" id="UP000248616">
    <property type="component" value="Unassembled WGS sequence"/>
</dbReference>
<evidence type="ECO:0008006" key="3">
    <source>
        <dbReference type="Google" id="ProtNLM"/>
    </source>
</evidence>
<protein>
    <recommendedName>
        <fullName evidence="3">Nucleotidyltransferase family protein</fullName>
    </recommendedName>
</protein>
<proteinExistence type="predicted"/>
<evidence type="ECO:0000313" key="1">
    <source>
        <dbReference type="EMBL" id="PZV37689.1"/>
    </source>
</evidence>
<comment type="caution">
    <text evidence="1">The sequence shown here is derived from an EMBL/GenBank/DDBJ whole genome shotgun (WGS) entry which is preliminary data.</text>
</comment>
<dbReference type="PANTHER" id="PTHR39166:SF1">
    <property type="entry name" value="BLL1166 PROTEIN"/>
    <property type="match status" value="1"/>
</dbReference>
<evidence type="ECO:0000313" key="2">
    <source>
        <dbReference type="Proteomes" id="UP000248616"/>
    </source>
</evidence>
<dbReference type="PANTHER" id="PTHR39166">
    <property type="entry name" value="BLL1166 PROTEIN"/>
    <property type="match status" value="1"/>
</dbReference>
<dbReference type="EMBL" id="MZXV01000032">
    <property type="protein sequence ID" value="PZV37689.1"/>
    <property type="molecule type" value="Genomic_DNA"/>
</dbReference>
<gene>
    <name evidence="1" type="ORF">B5V02_15535</name>
</gene>
<sequence length="200" mass="22388">MDHLRYSGLPFDAQRAAFLDIVSADPLVHDALARARSFDLPDWLVVSGALYNSVWNHLTGKPSGYGIKDVDLFYFDESDLSYEAEDGVIAAAVPVFAELPLPVEIRNQARVHLWYPLKFGQPCPRYTSSSDSVRHFASKTHAVGVRFDADGQLDLVAPFGLDDVFSFRITPNRVMDNRQTHEAKGARAKANWPEITVLPW</sequence>
<dbReference type="Pfam" id="PF06042">
    <property type="entry name" value="NTP_transf_6"/>
    <property type="match status" value="1"/>
</dbReference>
<dbReference type="OrthoDB" id="9805247at2"/>
<reference evidence="2" key="1">
    <citation type="submission" date="2017-03" db="EMBL/GenBank/DDBJ databases">
        <authorList>
            <person name="Safronova V.I."/>
            <person name="Sazanova A.L."/>
            <person name="Chirak E.R."/>
        </authorList>
    </citation>
    <scope>NUCLEOTIDE SEQUENCE [LARGE SCALE GENOMIC DNA]</scope>
    <source>
        <strain evidence="2">Ach-343</strain>
    </source>
</reference>
<organism evidence="1 2">
    <name type="scientific">Mesorhizobium kowhaii</name>
    <dbReference type="NCBI Taxonomy" id="1300272"/>
    <lineage>
        <taxon>Bacteria</taxon>
        <taxon>Pseudomonadati</taxon>
        <taxon>Pseudomonadota</taxon>
        <taxon>Alphaproteobacteria</taxon>
        <taxon>Hyphomicrobiales</taxon>
        <taxon>Phyllobacteriaceae</taxon>
        <taxon>Mesorhizobium</taxon>
    </lineage>
</organism>
<accession>A0A2W7CV64</accession>